<dbReference type="EMBL" id="JAPDPJ010000102">
    <property type="protein sequence ID" value="MCW3789350.1"/>
    <property type="molecule type" value="Genomic_DNA"/>
</dbReference>
<protein>
    <submittedName>
        <fullName evidence="1">Uncharacterized protein</fullName>
    </submittedName>
</protein>
<organism evidence="1 2">
    <name type="scientific">Plebeiibacterium sediminum</name>
    <dbReference type="NCBI Taxonomy" id="2992112"/>
    <lineage>
        <taxon>Bacteria</taxon>
        <taxon>Pseudomonadati</taxon>
        <taxon>Bacteroidota</taxon>
        <taxon>Bacteroidia</taxon>
        <taxon>Marinilabiliales</taxon>
        <taxon>Marinilabiliaceae</taxon>
        <taxon>Plebeiibacterium</taxon>
    </lineage>
</organism>
<evidence type="ECO:0000313" key="2">
    <source>
        <dbReference type="Proteomes" id="UP001209229"/>
    </source>
</evidence>
<proteinExistence type="predicted"/>
<reference evidence="1" key="1">
    <citation type="submission" date="2022-10" db="EMBL/GenBank/DDBJ databases">
        <authorList>
            <person name="Yu W.X."/>
        </authorList>
    </citation>
    <scope>NUCLEOTIDE SEQUENCE</scope>
    <source>
        <strain evidence="1">AAT</strain>
    </source>
</reference>
<sequence>MSHLESALIKKYVISKERIKWKSSVSNLIFFLKKCEENNMVFFDENESEADLAYRCFYPHEISNGKINKEKDSYILKTLQSEKSKIVNKEIVPTFDISFEH</sequence>
<dbReference type="RefSeq" id="WP_301192905.1">
    <property type="nucleotide sequence ID" value="NZ_JAPDPJ010000102.1"/>
</dbReference>
<evidence type="ECO:0000313" key="1">
    <source>
        <dbReference type="EMBL" id="MCW3789350.1"/>
    </source>
</evidence>
<comment type="caution">
    <text evidence="1">The sequence shown here is derived from an EMBL/GenBank/DDBJ whole genome shotgun (WGS) entry which is preliminary data.</text>
</comment>
<name>A0AAE3M9K7_9BACT</name>
<accession>A0AAE3M9K7</accession>
<dbReference type="Proteomes" id="UP001209229">
    <property type="component" value="Unassembled WGS sequence"/>
</dbReference>
<keyword evidence="2" id="KW-1185">Reference proteome</keyword>
<gene>
    <name evidence="1" type="ORF">OM075_23005</name>
</gene>
<dbReference type="AlphaFoldDB" id="A0AAE3M9K7"/>